<comment type="similarity">
    <text evidence="1">Belongs to the protein kinase superfamily. CAMK Ser/Thr protein kinase family. CHEK2 subfamily.</text>
</comment>
<evidence type="ECO:0000259" key="7">
    <source>
        <dbReference type="PROSITE" id="PS50006"/>
    </source>
</evidence>
<dbReference type="PROSITE" id="PS50011">
    <property type="entry name" value="PROTEIN_KINASE_DOM"/>
    <property type="match status" value="1"/>
</dbReference>
<feature type="compositionally biased region" description="Low complexity" evidence="6">
    <location>
        <begin position="8"/>
        <end position="23"/>
    </location>
</feature>
<dbReference type="Pfam" id="PF00498">
    <property type="entry name" value="FHA"/>
    <property type="match status" value="1"/>
</dbReference>
<evidence type="ECO:0000256" key="5">
    <source>
        <dbReference type="RuleBase" id="RU000304"/>
    </source>
</evidence>
<dbReference type="EMBL" id="CCBP010000350">
    <property type="protein sequence ID" value="CDO76222.1"/>
    <property type="molecule type" value="Genomic_DNA"/>
</dbReference>
<dbReference type="GO" id="GO:0005524">
    <property type="term" value="F:ATP binding"/>
    <property type="evidence" value="ECO:0007669"/>
    <property type="project" value="UniProtKB-UniRule"/>
</dbReference>
<evidence type="ECO:0000259" key="8">
    <source>
        <dbReference type="PROSITE" id="PS50011"/>
    </source>
</evidence>
<evidence type="ECO:0000256" key="1">
    <source>
        <dbReference type="ARBA" id="ARBA00005575"/>
    </source>
</evidence>
<dbReference type="SMART" id="SM00220">
    <property type="entry name" value="S_TKc"/>
    <property type="match status" value="1"/>
</dbReference>
<reference evidence="9" key="1">
    <citation type="submission" date="2014-01" db="EMBL/GenBank/DDBJ databases">
        <title>The genome of the white-rot fungus Pycnoporus cinnabarinus: a basidiomycete model with a versatile arsenal for lignocellulosic biomass breakdown.</title>
        <authorList>
            <person name="Levasseur A."/>
            <person name="Lomascolo A."/>
            <person name="Ruiz-Duenas F.J."/>
            <person name="Uzan E."/>
            <person name="Piumi F."/>
            <person name="Kues U."/>
            <person name="Ram A.F.J."/>
            <person name="Murat C."/>
            <person name="Haon M."/>
            <person name="Benoit I."/>
            <person name="Arfi Y."/>
            <person name="Chevret D."/>
            <person name="Drula E."/>
            <person name="Kwon M.J."/>
            <person name="Gouret P."/>
            <person name="Lesage-Meessen L."/>
            <person name="Lombard V."/>
            <person name="Mariette J."/>
            <person name="Noirot C."/>
            <person name="Park J."/>
            <person name="Patyshakuliyeva A."/>
            <person name="Wieneger R.A.B."/>
            <person name="Wosten H.A.B."/>
            <person name="Martin F."/>
            <person name="Coutinho P.M."/>
            <person name="de Vries R."/>
            <person name="Martinez A.T."/>
            <person name="Klopp C."/>
            <person name="Pontarotti P."/>
            <person name="Henrissat B."/>
            <person name="Record E."/>
        </authorList>
    </citation>
    <scope>NUCLEOTIDE SEQUENCE [LARGE SCALE GENOMIC DNA]</scope>
    <source>
        <strain evidence="9">BRFM137</strain>
    </source>
</reference>
<organism evidence="9 10">
    <name type="scientific">Pycnoporus cinnabarinus</name>
    <name type="common">Cinnabar-red polypore</name>
    <name type="synonym">Trametes cinnabarina</name>
    <dbReference type="NCBI Taxonomy" id="5643"/>
    <lineage>
        <taxon>Eukaryota</taxon>
        <taxon>Fungi</taxon>
        <taxon>Dikarya</taxon>
        <taxon>Basidiomycota</taxon>
        <taxon>Agaricomycotina</taxon>
        <taxon>Agaricomycetes</taxon>
        <taxon>Polyporales</taxon>
        <taxon>Polyporaceae</taxon>
        <taxon>Trametes</taxon>
    </lineage>
</organism>
<dbReference type="InterPro" id="IPR008984">
    <property type="entry name" value="SMAD_FHA_dom_sf"/>
</dbReference>
<dbReference type="GO" id="GO:0004674">
    <property type="term" value="F:protein serine/threonine kinase activity"/>
    <property type="evidence" value="ECO:0007669"/>
    <property type="project" value="UniProtKB-KW"/>
</dbReference>
<dbReference type="SMART" id="SM00240">
    <property type="entry name" value="FHA"/>
    <property type="match status" value="1"/>
</dbReference>
<dbReference type="InterPro" id="IPR011009">
    <property type="entry name" value="Kinase-like_dom_sf"/>
</dbReference>
<dbReference type="CDD" id="cd00060">
    <property type="entry name" value="FHA"/>
    <property type="match status" value="1"/>
</dbReference>
<dbReference type="InterPro" id="IPR000719">
    <property type="entry name" value="Prot_kinase_dom"/>
</dbReference>
<evidence type="ECO:0000313" key="9">
    <source>
        <dbReference type="EMBL" id="CDO76222.1"/>
    </source>
</evidence>
<gene>
    <name evidence="9" type="ORF">BN946_scf184894.g11</name>
</gene>
<dbReference type="PROSITE" id="PS00107">
    <property type="entry name" value="PROTEIN_KINASE_ATP"/>
    <property type="match status" value="1"/>
</dbReference>
<feature type="region of interest" description="Disordered" evidence="6">
    <location>
        <begin position="1"/>
        <end position="34"/>
    </location>
</feature>
<dbReference type="PROSITE" id="PS50006">
    <property type="entry name" value="FHA_DOMAIN"/>
    <property type="match status" value="1"/>
</dbReference>
<dbReference type="HOGENOM" id="CLU_000288_63_47_1"/>
<feature type="domain" description="Protein kinase" evidence="8">
    <location>
        <begin position="181"/>
        <end position="440"/>
    </location>
</feature>
<evidence type="ECO:0008006" key="11">
    <source>
        <dbReference type="Google" id="ProtNLM"/>
    </source>
</evidence>
<dbReference type="FunFam" id="1.10.510.10:FF:000571">
    <property type="entry name" value="Maternal embryonic leucine zipper kinase"/>
    <property type="match status" value="1"/>
</dbReference>
<dbReference type="OrthoDB" id="10252171at2759"/>
<comment type="caution">
    <text evidence="9">The sequence shown here is derived from an EMBL/GenBank/DDBJ whole genome shotgun (WGS) entry which is preliminary data.</text>
</comment>
<feature type="domain" description="FHA" evidence="7">
    <location>
        <begin position="60"/>
        <end position="132"/>
    </location>
</feature>
<keyword evidence="3 4" id="KW-0067">ATP-binding</keyword>
<dbReference type="InterPro" id="IPR000253">
    <property type="entry name" value="FHA_dom"/>
</dbReference>
<dbReference type="STRING" id="5643.A0A060SNV2"/>
<evidence type="ECO:0000256" key="4">
    <source>
        <dbReference type="PROSITE-ProRule" id="PRU10141"/>
    </source>
</evidence>
<keyword evidence="5" id="KW-0808">Transferase</keyword>
<dbReference type="InterPro" id="IPR017441">
    <property type="entry name" value="Protein_kinase_ATP_BS"/>
</dbReference>
<dbReference type="PANTHER" id="PTHR24347">
    <property type="entry name" value="SERINE/THREONINE-PROTEIN KINASE"/>
    <property type="match status" value="1"/>
</dbReference>
<keyword evidence="5" id="KW-0418">Kinase</keyword>
<dbReference type="AlphaFoldDB" id="A0A060SNV2"/>
<evidence type="ECO:0000256" key="3">
    <source>
        <dbReference type="ARBA" id="ARBA00022840"/>
    </source>
</evidence>
<evidence type="ECO:0000313" key="10">
    <source>
        <dbReference type="Proteomes" id="UP000029665"/>
    </source>
</evidence>
<protein>
    <recommendedName>
        <fullName evidence="11">Protein kinase domain-containing protein</fullName>
    </recommendedName>
</protein>
<evidence type="ECO:0000256" key="6">
    <source>
        <dbReference type="SAM" id="MobiDB-lite"/>
    </source>
</evidence>
<keyword evidence="5" id="KW-0723">Serine/threonine-protein kinase</keyword>
<dbReference type="InterPro" id="IPR008271">
    <property type="entry name" value="Ser/Thr_kinase_AS"/>
</dbReference>
<dbReference type="Proteomes" id="UP000029665">
    <property type="component" value="Unassembled WGS sequence"/>
</dbReference>
<name>A0A060SNV2_PYCCI</name>
<evidence type="ECO:0000256" key="2">
    <source>
        <dbReference type="ARBA" id="ARBA00022741"/>
    </source>
</evidence>
<feature type="binding site" evidence="4">
    <location>
        <position position="210"/>
    </location>
    <ligand>
        <name>ATP</name>
        <dbReference type="ChEBI" id="CHEBI:30616"/>
    </ligand>
</feature>
<dbReference type="SUPFAM" id="SSF49879">
    <property type="entry name" value="SMAD/FHA domain"/>
    <property type="match status" value="1"/>
</dbReference>
<accession>A0A060SNV2</accession>
<dbReference type="Gene3D" id="1.10.510.10">
    <property type="entry name" value="Transferase(Phosphotransferase) domain 1"/>
    <property type="match status" value="1"/>
</dbReference>
<proteinExistence type="inferred from homology"/>
<keyword evidence="2 4" id="KW-0547">Nucleotide-binding</keyword>
<sequence length="440" mass="49685">MSDETAKTPSAATASTQQPTQSTEDGSQTSDVTDEDLWGSLVPCSPILPRYKLHKSKLGYRIGRDPENDIVISSRFISWVEERLLISIRFADILPTGSFQCTIEWDGDTGPKSSVIVTDHSRHGTFVNGDRIGKAVILRDGHVIGLGTHKPRPKEGGIYDYRYIYRHLAYKPPKGGVHKVYDMQHELGKGSYATVVKALHKQEGKWYAIKIISTHKLRGHWTDDAALEGLPQTKDARRLLREITVLERLQHKNICQLKEVFVHSRNVYLVLELVPGGDLLRYLMQLDDRGRRMTEQEAKRITYQICDALAYVHRQGIAHRDLKPENVLLTNDKPPVVKVADFGLAKVIDTLTKLHTVCGTPIYLAPEVVLRGWSDGYDQIVDSWSVGIITMIMLTMDTQPVSSVDPHADLKAQIEKRRVNWELLRLNRVSPEGQILCLAF</sequence>
<dbReference type="Pfam" id="PF00069">
    <property type="entry name" value="Pkinase"/>
    <property type="match status" value="1"/>
</dbReference>
<dbReference type="Gene3D" id="2.60.200.20">
    <property type="match status" value="1"/>
</dbReference>
<dbReference type="SUPFAM" id="SSF56112">
    <property type="entry name" value="Protein kinase-like (PK-like)"/>
    <property type="match status" value="1"/>
</dbReference>
<dbReference type="PROSITE" id="PS00108">
    <property type="entry name" value="PROTEIN_KINASE_ST"/>
    <property type="match status" value="1"/>
</dbReference>
<keyword evidence="10" id="KW-1185">Reference proteome</keyword>
<dbReference type="OMA" id="EAQSAHI"/>